<name>A0ABW5ZV56_9FLAO</name>
<dbReference type="Proteomes" id="UP001597548">
    <property type="component" value="Unassembled WGS sequence"/>
</dbReference>
<dbReference type="Pfam" id="PF00072">
    <property type="entry name" value="Response_reg"/>
    <property type="match status" value="1"/>
</dbReference>
<dbReference type="RefSeq" id="WP_194506317.1">
    <property type="nucleotide sequence ID" value="NZ_JADILU010000001.1"/>
</dbReference>
<keyword evidence="5" id="KW-1185">Reference proteome</keyword>
<comment type="caution">
    <text evidence="4">The sequence shown here is derived from an EMBL/GenBank/DDBJ whole genome shotgun (WGS) entry which is preliminary data.</text>
</comment>
<dbReference type="SUPFAM" id="SSF52172">
    <property type="entry name" value="CheY-like"/>
    <property type="match status" value="1"/>
</dbReference>
<dbReference type="InterPro" id="IPR050595">
    <property type="entry name" value="Bact_response_regulator"/>
</dbReference>
<gene>
    <name evidence="4" type="ORF">ACFS29_14295</name>
</gene>
<proteinExistence type="predicted"/>
<dbReference type="SMART" id="SM00448">
    <property type="entry name" value="REC"/>
    <property type="match status" value="1"/>
</dbReference>
<keyword evidence="1 2" id="KW-0597">Phosphoprotein</keyword>
<dbReference type="Gene3D" id="2.40.50.1020">
    <property type="entry name" value="LytTr DNA-binding domain"/>
    <property type="match status" value="1"/>
</dbReference>
<evidence type="ECO:0000313" key="5">
    <source>
        <dbReference type="Proteomes" id="UP001597548"/>
    </source>
</evidence>
<organism evidence="4 5">
    <name type="scientific">Psychroserpens luteus</name>
    <dbReference type="NCBI Taxonomy" id="1434066"/>
    <lineage>
        <taxon>Bacteria</taxon>
        <taxon>Pseudomonadati</taxon>
        <taxon>Bacteroidota</taxon>
        <taxon>Flavobacteriia</taxon>
        <taxon>Flavobacteriales</taxon>
        <taxon>Flavobacteriaceae</taxon>
        <taxon>Psychroserpens</taxon>
    </lineage>
</organism>
<dbReference type="SMART" id="SM00850">
    <property type="entry name" value="LytTR"/>
    <property type="match status" value="1"/>
</dbReference>
<feature type="domain" description="Response regulatory" evidence="3">
    <location>
        <begin position="6"/>
        <end position="134"/>
    </location>
</feature>
<protein>
    <submittedName>
        <fullName evidence="4">Response regulator transcription factor</fullName>
    </submittedName>
</protein>
<dbReference type="PANTHER" id="PTHR44591:SF23">
    <property type="entry name" value="CHEY SUBFAMILY"/>
    <property type="match status" value="1"/>
</dbReference>
<dbReference type="InterPro" id="IPR007492">
    <property type="entry name" value="LytTR_DNA-bd_dom"/>
</dbReference>
<evidence type="ECO:0000259" key="3">
    <source>
        <dbReference type="PROSITE" id="PS50110"/>
    </source>
</evidence>
<evidence type="ECO:0000313" key="4">
    <source>
        <dbReference type="EMBL" id="MFD2916822.1"/>
    </source>
</evidence>
<feature type="modified residue" description="4-aspartylphosphate" evidence="2">
    <location>
        <position position="56"/>
    </location>
</feature>
<dbReference type="Gene3D" id="3.40.50.2300">
    <property type="match status" value="1"/>
</dbReference>
<dbReference type="PANTHER" id="PTHR44591">
    <property type="entry name" value="STRESS RESPONSE REGULATOR PROTEIN 1"/>
    <property type="match status" value="1"/>
</dbReference>
<accession>A0ABW5ZV56</accession>
<evidence type="ECO:0000256" key="2">
    <source>
        <dbReference type="PROSITE-ProRule" id="PRU00169"/>
    </source>
</evidence>
<dbReference type="PROSITE" id="PS50110">
    <property type="entry name" value="RESPONSE_REGULATORY"/>
    <property type="match status" value="1"/>
</dbReference>
<reference evidence="5" key="1">
    <citation type="journal article" date="2019" name="Int. J. Syst. Evol. Microbiol.">
        <title>The Global Catalogue of Microorganisms (GCM) 10K type strain sequencing project: providing services to taxonomists for standard genome sequencing and annotation.</title>
        <authorList>
            <consortium name="The Broad Institute Genomics Platform"/>
            <consortium name="The Broad Institute Genome Sequencing Center for Infectious Disease"/>
            <person name="Wu L."/>
            <person name="Ma J."/>
        </authorList>
    </citation>
    <scope>NUCLEOTIDE SEQUENCE [LARGE SCALE GENOMIC DNA]</scope>
    <source>
        <strain evidence="5">KCTC 32514</strain>
    </source>
</reference>
<dbReference type="EMBL" id="JBHUOS010000010">
    <property type="protein sequence ID" value="MFD2916822.1"/>
    <property type="molecule type" value="Genomic_DNA"/>
</dbReference>
<dbReference type="InterPro" id="IPR001789">
    <property type="entry name" value="Sig_transdc_resp-reg_receiver"/>
</dbReference>
<dbReference type="InterPro" id="IPR011006">
    <property type="entry name" value="CheY-like_superfamily"/>
</dbReference>
<sequence length="288" mass="33279">MSTQKHILIVEDVPFIYHEVEAIVSAAGFSVDRFTSSVKDAIARINKKRPDLVLLDIQLKGEQNGVYLGNLLKTEYHIPFIYVTDYDDDFTFNKSSQTNPEAFIPKKRINLFNEDIIIKTKPELDEKQLIREMVLILQRTEKRPINVLKDGIMAFVDLPKNLNDAGSTEVSQRPVKYEDIEFFTSKIIDINSSSLPKEKIEELKKEGRNIAKLITINKEPFYFRGNLSKIIETLPYNFVRINSSEILNVTVNSFDGRINGRHLVIADKVYTISDTYKEEVEKRIAHFY</sequence>
<evidence type="ECO:0000256" key="1">
    <source>
        <dbReference type="ARBA" id="ARBA00022553"/>
    </source>
</evidence>